<organism evidence="1 2">
    <name type="scientific">Mesorhizobium metallidurans STM 2683</name>
    <dbReference type="NCBI Taxonomy" id="1297569"/>
    <lineage>
        <taxon>Bacteria</taxon>
        <taxon>Pseudomonadati</taxon>
        <taxon>Pseudomonadota</taxon>
        <taxon>Alphaproteobacteria</taxon>
        <taxon>Hyphomicrobiales</taxon>
        <taxon>Phyllobacteriaceae</taxon>
        <taxon>Mesorhizobium</taxon>
    </lineage>
</organism>
<dbReference type="EMBL" id="CAUM01000018">
    <property type="protein sequence ID" value="CCV03866.1"/>
    <property type="molecule type" value="Genomic_DNA"/>
</dbReference>
<reference evidence="1 2" key="1">
    <citation type="submission" date="2013-02" db="EMBL/GenBank/DDBJ databases">
        <authorList>
            <person name="Genoscope - CEA"/>
        </authorList>
    </citation>
    <scope>NUCLEOTIDE SEQUENCE [LARGE SCALE GENOMIC DNA]</scope>
    <source>
        <strain evidence="1 2">STM 2683</strain>
    </source>
</reference>
<gene>
    <name evidence="1" type="ORF">MESS2_1140041</name>
</gene>
<keyword evidence="2" id="KW-1185">Reference proteome</keyword>
<accession>M5EW59</accession>
<evidence type="ECO:0000313" key="1">
    <source>
        <dbReference type="EMBL" id="CCV03866.1"/>
    </source>
</evidence>
<sequence length="61" mass="6724">MRIGSEMLLLFVTKSLRFSTLFRPRLQSDSAINHSGIGEYGMLAAGPAARRLEYHSAPAET</sequence>
<proteinExistence type="predicted"/>
<evidence type="ECO:0000313" key="2">
    <source>
        <dbReference type="Proteomes" id="UP000012062"/>
    </source>
</evidence>
<protein>
    <submittedName>
        <fullName evidence="1">Uncharacterized protein</fullName>
    </submittedName>
</protein>
<comment type="caution">
    <text evidence="1">The sequence shown here is derived from an EMBL/GenBank/DDBJ whole genome shotgun (WGS) entry which is preliminary data.</text>
</comment>
<dbReference type="Proteomes" id="UP000012062">
    <property type="component" value="Unassembled WGS sequence"/>
</dbReference>
<name>M5EW59_9HYPH</name>
<dbReference type="AlphaFoldDB" id="M5EW59"/>